<comment type="caution">
    <text evidence="2">The sequence shown here is derived from an EMBL/GenBank/DDBJ whole genome shotgun (WGS) entry which is preliminary data.</text>
</comment>
<protein>
    <submittedName>
        <fullName evidence="2">Uncharacterized protein</fullName>
    </submittedName>
</protein>
<gene>
    <name evidence="2" type="ORF">WH159_13275</name>
</gene>
<dbReference type="EMBL" id="JBBGZA010000001">
    <property type="protein sequence ID" value="MEJ5095506.1"/>
    <property type="molecule type" value="Genomic_DNA"/>
</dbReference>
<evidence type="ECO:0000256" key="1">
    <source>
        <dbReference type="SAM" id="MobiDB-lite"/>
    </source>
</evidence>
<keyword evidence="3" id="KW-1185">Reference proteome</keyword>
<evidence type="ECO:0000313" key="2">
    <source>
        <dbReference type="EMBL" id="MEJ5095506.1"/>
    </source>
</evidence>
<accession>A0ABU8Q7P5</accession>
<sequence>MSQNQSGRRMPTPATAAAPATSDAAPAAQPATAAAHVADSAAASAEAAAASTSLAAHTATIAASSAASAAALAASAMTSSQWAATSAQQATSGLSQVLSLEHASFDPDELVEMRVLVDHGGHACNAVIVLPAGEARAAEDARWGDTHPAAIAAARA</sequence>
<feature type="compositionally biased region" description="Low complexity" evidence="1">
    <location>
        <begin position="11"/>
        <end position="31"/>
    </location>
</feature>
<name>A0ABU8Q7P5_9SPHN</name>
<proteinExistence type="predicted"/>
<organism evidence="2 3">
    <name type="scientific">Sphingomonas molluscorum</name>
    <dbReference type="NCBI Taxonomy" id="418184"/>
    <lineage>
        <taxon>Bacteria</taxon>
        <taxon>Pseudomonadati</taxon>
        <taxon>Pseudomonadota</taxon>
        <taxon>Alphaproteobacteria</taxon>
        <taxon>Sphingomonadales</taxon>
        <taxon>Sphingomonadaceae</taxon>
        <taxon>Sphingomonas</taxon>
    </lineage>
</organism>
<reference evidence="2 3" key="1">
    <citation type="submission" date="2023-12" db="EMBL/GenBank/DDBJ databases">
        <title>Gut-associated functions are favored during microbiome assembly across C. elegans life.</title>
        <authorList>
            <person name="Zimmermann J."/>
        </authorList>
    </citation>
    <scope>NUCLEOTIDE SEQUENCE [LARGE SCALE GENOMIC DNA]</scope>
    <source>
        <strain evidence="2 3">JUb134</strain>
    </source>
</reference>
<evidence type="ECO:0000313" key="3">
    <source>
        <dbReference type="Proteomes" id="UP001380365"/>
    </source>
</evidence>
<dbReference type="RefSeq" id="WP_132882245.1">
    <property type="nucleotide sequence ID" value="NZ_JBBGZA010000001.1"/>
</dbReference>
<dbReference type="Proteomes" id="UP001380365">
    <property type="component" value="Unassembled WGS sequence"/>
</dbReference>
<feature type="region of interest" description="Disordered" evidence="1">
    <location>
        <begin position="1"/>
        <end position="31"/>
    </location>
</feature>